<protein>
    <submittedName>
        <fullName evidence="1">Uncharacterized protein</fullName>
    </submittedName>
</protein>
<dbReference type="EMBL" id="JAWHQM010000005">
    <property type="protein sequence ID" value="KAK5627338.1"/>
    <property type="molecule type" value="Genomic_DNA"/>
</dbReference>
<gene>
    <name evidence="1" type="ORF">RRF57_003053</name>
</gene>
<keyword evidence="2" id="KW-1185">Reference proteome</keyword>
<evidence type="ECO:0000313" key="2">
    <source>
        <dbReference type="Proteomes" id="UP001305414"/>
    </source>
</evidence>
<evidence type="ECO:0000313" key="1">
    <source>
        <dbReference type="EMBL" id="KAK5627338.1"/>
    </source>
</evidence>
<name>A0AAN7Z4Z5_9PEZI</name>
<dbReference type="Proteomes" id="UP001305414">
    <property type="component" value="Unassembled WGS sequence"/>
</dbReference>
<organism evidence="1 2">
    <name type="scientific">Xylaria bambusicola</name>
    <dbReference type="NCBI Taxonomy" id="326684"/>
    <lineage>
        <taxon>Eukaryota</taxon>
        <taxon>Fungi</taxon>
        <taxon>Dikarya</taxon>
        <taxon>Ascomycota</taxon>
        <taxon>Pezizomycotina</taxon>
        <taxon>Sordariomycetes</taxon>
        <taxon>Xylariomycetidae</taxon>
        <taxon>Xylariales</taxon>
        <taxon>Xylariaceae</taxon>
        <taxon>Xylaria</taxon>
    </lineage>
</organism>
<accession>A0AAN7Z4Z5</accession>
<comment type="caution">
    <text evidence="1">The sequence shown here is derived from an EMBL/GenBank/DDBJ whole genome shotgun (WGS) entry which is preliminary data.</text>
</comment>
<dbReference type="AlphaFoldDB" id="A0AAN7Z4Z5"/>
<sequence length="86" mass="9947">MTKALWYFAHRARAIHEPAVFESGVFKATHRTWLSHTPQLKGFVACVIFTGAPRSKESHHVTPLPDFFHCQSSRTIKKQLERFIPE</sequence>
<reference evidence="1 2" key="1">
    <citation type="submission" date="2023-10" db="EMBL/GenBank/DDBJ databases">
        <title>Draft genome sequence of Xylaria bambusicola isolate GMP-LS, the root and basal stem rot pathogen of sugarcane in Indonesia.</title>
        <authorList>
            <person name="Selvaraj P."/>
            <person name="Muralishankar V."/>
            <person name="Muruganantham S."/>
            <person name="Sp S."/>
            <person name="Haryani S."/>
            <person name="Lau K.J.X."/>
            <person name="Naqvi N.I."/>
        </authorList>
    </citation>
    <scope>NUCLEOTIDE SEQUENCE [LARGE SCALE GENOMIC DNA]</scope>
    <source>
        <strain evidence="1">GMP-LS</strain>
    </source>
</reference>
<proteinExistence type="predicted"/>